<proteinExistence type="predicted"/>
<reference evidence="3" key="1">
    <citation type="journal article" date="2018" name="DNA Res.">
        <title>Multiple hybrid de novo genome assembly of finger millet, an orphan allotetraploid crop.</title>
        <authorList>
            <person name="Hatakeyama M."/>
            <person name="Aluri S."/>
            <person name="Balachadran M.T."/>
            <person name="Sivarajan S.R."/>
            <person name="Patrignani A."/>
            <person name="Gruter S."/>
            <person name="Poveda L."/>
            <person name="Shimizu-Inatsugi R."/>
            <person name="Baeten J."/>
            <person name="Francoijs K.J."/>
            <person name="Nataraja K.N."/>
            <person name="Reddy Y.A.N."/>
            <person name="Phadnis S."/>
            <person name="Ravikumar R.L."/>
            <person name="Schlapbach R."/>
            <person name="Sreeman S.M."/>
            <person name="Shimizu K.K."/>
        </authorList>
    </citation>
    <scope>NUCLEOTIDE SEQUENCE</scope>
</reference>
<organism evidence="3 4">
    <name type="scientific">Eleusine coracana subsp. coracana</name>
    <dbReference type="NCBI Taxonomy" id="191504"/>
    <lineage>
        <taxon>Eukaryota</taxon>
        <taxon>Viridiplantae</taxon>
        <taxon>Streptophyta</taxon>
        <taxon>Embryophyta</taxon>
        <taxon>Tracheophyta</taxon>
        <taxon>Spermatophyta</taxon>
        <taxon>Magnoliopsida</taxon>
        <taxon>Liliopsida</taxon>
        <taxon>Poales</taxon>
        <taxon>Poaceae</taxon>
        <taxon>PACMAD clade</taxon>
        <taxon>Chloridoideae</taxon>
        <taxon>Cynodonteae</taxon>
        <taxon>Eleusininae</taxon>
        <taxon>Eleusine</taxon>
    </lineage>
</organism>
<feature type="chain" id="PRO_5043484259" description="Disease resistance protein At4g27190-like leucine-rich repeats domain-containing protein" evidence="1">
    <location>
        <begin position="22"/>
        <end position="227"/>
    </location>
</feature>
<accession>A0AAV5FRX8</accession>
<keyword evidence="4" id="KW-1185">Reference proteome</keyword>
<dbReference type="EMBL" id="BQKI01000096">
    <property type="protein sequence ID" value="GJN38444.1"/>
    <property type="molecule type" value="Genomic_DNA"/>
</dbReference>
<name>A0AAV5FRX8_ELECO</name>
<dbReference type="Gene3D" id="3.80.10.10">
    <property type="entry name" value="Ribonuclease Inhibitor"/>
    <property type="match status" value="1"/>
</dbReference>
<evidence type="ECO:0000313" key="3">
    <source>
        <dbReference type="EMBL" id="GJN38444.1"/>
    </source>
</evidence>
<dbReference type="AlphaFoldDB" id="A0AAV5FRX8"/>
<gene>
    <name evidence="3" type="primary">gb27482</name>
    <name evidence="3" type="ORF">PR202_gb27482</name>
</gene>
<sequence>MGMRGLLGFALKWCRVERCLGLQAVFAGSGNNEYYFPKLEKFWASDLLAAYCIWRKRVIYDDSYIFGALQIIHVHNCPRIKFVLPFSSQFTLPSLETLHVTHCGDLRQVFPWDSSRLPEEYQKEGAVKKFPALKHIHLHDLPNLQQICAAKMYAPMLETVKLRGCWSLRRLPAVGRGRRPIADCEKECWEKLKWDWEGLGTGHHPSLYQPRHSSYYKKRLLRGTVLR</sequence>
<dbReference type="InterPro" id="IPR050905">
    <property type="entry name" value="Plant_NBS-LRR"/>
</dbReference>
<evidence type="ECO:0000259" key="2">
    <source>
        <dbReference type="Pfam" id="PF23247"/>
    </source>
</evidence>
<protein>
    <recommendedName>
        <fullName evidence="2">Disease resistance protein At4g27190-like leucine-rich repeats domain-containing protein</fullName>
    </recommendedName>
</protein>
<dbReference type="SUPFAM" id="SSF52047">
    <property type="entry name" value="RNI-like"/>
    <property type="match status" value="1"/>
</dbReference>
<evidence type="ECO:0000256" key="1">
    <source>
        <dbReference type="SAM" id="SignalP"/>
    </source>
</evidence>
<dbReference type="PANTHER" id="PTHR33463:SF209">
    <property type="entry name" value="DISEASE RESISTANCE PROTEIN RPS2-LIKE"/>
    <property type="match status" value="1"/>
</dbReference>
<dbReference type="Proteomes" id="UP001054889">
    <property type="component" value="Unassembled WGS sequence"/>
</dbReference>
<dbReference type="InterPro" id="IPR032675">
    <property type="entry name" value="LRR_dom_sf"/>
</dbReference>
<dbReference type="Pfam" id="PF23247">
    <property type="entry name" value="LRR_RPS2"/>
    <property type="match status" value="1"/>
</dbReference>
<feature type="domain" description="Disease resistance protein At4g27190-like leucine-rich repeats" evidence="2">
    <location>
        <begin position="53"/>
        <end position="171"/>
    </location>
</feature>
<comment type="caution">
    <text evidence="3">The sequence shown here is derived from an EMBL/GenBank/DDBJ whole genome shotgun (WGS) entry which is preliminary data.</text>
</comment>
<dbReference type="InterPro" id="IPR057135">
    <property type="entry name" value="At4g27190-like_LRR"/>
</dbReference>
<evidence type="ECO:0000313" key="4">
    <source>
        <dbReference type="Proteomes" id="UP001054889"/>
    </source>
</evidence>
<keyword evidence="1" id="KW-0732">Signal</keyword>
<feature type="signal peptide" evidence="1">
    <location>
        <begin position="1"/>
        <end position="21"/>
    </location>
</feature>
<reference evidence="3" key="2">
    <citation type="submission" date="2021-12" db="EMBL/GenBank/DDBJ databases">
        <title>Resequencing data analysis of finger millet.</title>
        <authorList>
            <person name="Hatakeyama M."/>
            <person name="Aluri S."/>
            <person name="Balachadran M.T."/>
            <person name="Sivarajan S.R."/>
            <person name="Poveda L."/>
            <person name="Shimizu-Inatsugi R."/>
            <person name="Schlapbach R."/>
            <person name="Sreeman S.M."/>
            <person name="Shimizu K.K."/>
        </authorList>
    </citation>
    <scope>NUCLEOTIDE SEQUENCE</scope>
</reference>
<dbReference type="PANTHER" id="PTHR33463">
    <property type="entry name" value="NB-ARC DOMAIN-CONTAINING PROTEIN-RELATED"/>
    <property type="match status" value="1"/>
</dbReference>